<dbReference type="InterPro" id="IPR018181">
    <property type="entry name" value="Heat_shock_70_CS"/>
</dbReference>
<evidence type="ECO:0000313" key="5">
    <source>
        <dbReference type="EMBL" id="VDP76226.1"/>
    </source>
</evidence>
<name>A0A183AFE1_9TREM</name>
<evidence type="ECO:0000313" key="7">
    <source>
        <dbReference type="WBParaSite" id="ECPE_0000568901-mRNA-1"/>
    </source>
</evidence>
<evidence type="ECO:0000313" key="6">
    <source>
        <dbReference type="Proteomes" id="UP000272942"/>
    </source>
</evidence>
<dbReference type="InterPro" id="IPR029047">
    <property type="entry name" value="HSP70_peptide-bd_sf"/>
</dbReference>
<dbReference type="FunFam" id="3.30.30.30:FF:000005">
    <property type="entry name" value="Heat shock protein ssb1"/>
    <property type="match status" value="1"/>
</dbReference>
<dbReference type="SUPFAM" id="SSF100920">
    <property type="entry name" value="Heat shock protein 70kD (HSP70), peptide-binding domain"/>
    <property type="match status" value="1"/>
</dbReference>
<dbReference type="Gene3D" id="2.60.34.10">
    <property type="entry name" value="Substrate Binding Domain Of DNAk, Chain A, domain 1"/>
    <property type="match status" value="1"/>
</dbReference>
<dbReference type="WBParaSite" id="ECPE_0000568901-mRNA-1">
    <property type="protein sequence ID" value="ECPE_0000568901-mRNA-1"/>
    <property type="gene ID" value="ECPE_0000568901"/>
</dbReference>
<evidence type="ECO:0000256" key="2">
    <source>
        <dbReference type="ARBA" id="ARBA00022741"/>
    </source>
</evidence>
<dbReference type="Gene3D" id="3.90.640.10">
    <property type="entry name" value="Actin, Chain A, domain 4"/>
    <property type="match status" value="1"/>
</dbReference>
<dbReference type="OrthoDB" id="10438042at2759"/>
<dbReference type="InterPro" id="IPR043129">
    <property type="entry name" value="ATPase_NBD"/>
</dbReference>
<accession>A0A183AFE1</accession>
<dbReference type="Proteomes" id="UP000272942">
    <property type="component" value="Unassembled WGS sequence"/>
</dbReference>
<dbReference type="PANTHER" id="PTHR19375">
    <property type="entry name" value="HEAT SHOCK PROTEIN 70KDA"/>
    <property type="match status" value="1"/>
</dbReference>
<dbReference type="SUPFAM" id="SSF53067">
    <property type="entry name" value="Actin-like ATPase domain"/>
    <property type="match status" value="2"/>
</dbReference>
<keyword evidence="3 4" id="KW-0067">ATP-binding</keyword>
<sequence>MAAIGIDYGTTYSGVSVFSNGVYNNIRMINGEETIPSIVAYADREEPYFGVETEVYQINDPKNVLFDVKRFIGLDPDHPIITSRSNYWPFTILNTNGSIKLEVEHCGVTKQYSPEEVAGMFLKYLKEQASRHLSTTITMAVVTVPTIFDSERRAALRRACKYAGLPDVRLLNEPTAAIWSDPSNVATNGQRFLVYDFGGGTLDVSIHELNNGHFRTIGVDGEEHLGGRDLDNLICSHVRRHFETANKCSVEDDIKVLGRLRQYCEKAKRRLSSEVETSIVIPNLYNDITLRMTVSQAWFNRQADPLFQKTLDVVQRVLDSSDLTVDQIDKVLLVGGSSRIPRVMELLKNMFTEEKVSRVLNPDLAVMQGAARFAAEFASHQSNKFNPFILSDVHPFAIGIEDAEGKMQRIVQRNAPIPLSVIRYATTSRDNQSEVVIKVYEGNSDQVAMNRFLGELRVSEIPNAPAGVPKILVTLEISQESIIKAKANLDQNGSTVHELVIHK</sequence>
<dbReference type="Gene3D" id="3.30.420.40">
    <property type="match status" value="2"/>
</dbReference>
<keyword evidence="6" id="KW-1185">Reference proteome</keyword>
<dbReference type="EMBL" id="UZAN01042556">
    <property type="protein sequence ID" value="VDP76226.1"/>
    <property type="molecule type" value="Genomic_DNA"/>
</dbReference>
<comment type="similarity">
    <text evidence="1 4">Belongs to the heat shock protein 70 family.</text>
</comment>
<dbReference type="AlphaFoldDB" id="A0A183AFE1"/>
<evidence type="ECO:0000256" key="3">
    <source>
        <dbReference type="ARBA" id="ARBA00022840"/>
    </source>
</evidence>
<dbReference type="FunFam" id="3.90.640.10:FF:000003">
    <property type="entry name" value="Molecular chaperone DnaK"/>
    <property type="match status" value="1"/>
</dbReference>
<organism evidence="7">
    <name type="scientific">Echinostoma caproni</name>
    <dbReference type="NCBI Taxonomy" id="27848"/>
    <lineage>
        <taxon>Eukaryota</taxon>
        <taxon>Metazoa</taxon>
        <taxon>Spiralia</taxon>
        <taxon>Lophotrochozoa</taxon>
        <taxon>Platyhelminthes</taxon>
        <taxon>Trematoda</taxon>
        <taxon>Digenea</taxon>
        <taxon>Plagiorchiida</taxon>
        <taxon>Echinostomata</taxon>
        <taxon>Echinostomatoidea</taxon>
        <taxon>Echinostomatidae</taxon>
        <taxon>Echinostoma</taxon>
    </lineage>
</organism>
<gene>
    <name evidence="5" type="ORF">ECPE_LOCUS5676</name>
</gene>
<evidence type="ECO:0000256" key="4">
    <source>
        <dbReference type="RuleBase" id="RU003322"/>
    </source>
</evidence>
<keyword evidence="2 4" id="KW-0547">Nucleotide-binding</keyword>
<dbReference type="GO" id="GO:0005524">
    <property type="term" value="F:ATP binding"/>
    <property type="evidence" value="ECO:0007669"/>
    <property type="project" value="UniProtKB-KW"/>
</dbReference>
<reference evidence="5 6" key="2">
    <citation type="submission" date="2018-11" db="EMBL/GenBank/DDBJ databases">
        <authorList>
            <consortium name="Pathogen Informatics"/>
        </authorList>
    </citation>
    <scope>NUCLEOTIDE SEQUENCE [LARGE SCALE GENOMIC DNA]</scope>
    <source>
        <strain evidence="5 6">Egypt</strain>
    </source>
</reference>
<dbReference type="InterPro" id="IPR013126">
    <property type="entry name" value="Hsp_70_fam"/>
</dbReference>
<evidence type="ECO:0000256" key="1">
    <source>
        <dbReference type="ARBA" id="ARBA00007381"/>
    </source>
</evidence>
<protein>
    <submittedName>
        <fullName evidence="7">Heat shock protein 70</fullName>
    </submittedName>
</protein>
<dbReference type="Gene3D" id="3.30.30.30">
    <property type="match status" value="1"/>
</dbReference>
<dbReference type="Pfam" id="PF00012">
    <property type="entry name" value="HSP70"/>
    <property type="match status" value="1"/>
</dbReference>
<dbReference type="PRINTS" id="PR00301">
    <property type="entry name" value="HEATSHOCK70"/>
</dbReference>
<dbReference type="PROSITE" id="PS01036">
    <property type="entry name" value="HSP70_3"/>
    <property type="match status" value="1"/>
</dbReference>
<proteinExistence type="inferred from homology"/>
<dbReference type="GO" id="GO:0140662">
    <property type="term" value="F:ATP-dependent protein folding chaperone"/>
    <property type="evidence" value="ECO:0007669"/>
    <property type="project" value="InterPro"/>
</dbReference>
<reference evidence="7" key="1">
    <citation type="submission" date="2016-06" db="UniProtKB">
        <authorList>
            <consortium name="WormBaseParasite"/>
        </authorList>
    </citation>
    <scope>IDENTIFICATION</scope>
</reference>